<keyword evidence="3 7" id="KW-0479">Metal-binding</keyword>
<evidence type="ECO:0000313" key="9">
    <source>
        <dbReference type="Proteomes" id="UP000199073"/>
    </source>
</evidence>
<evidence type="ECO:0000256" key="7">
    <source>
        <dbReference type="PIRSR" id="PIRSR000216-1"/>
    </source>
</evidence>
<feature type="binding site" evidence="7">
    <location>
        <position position="94"/>
    </location>
    <ligand>
        <name>[2Fe-2S] cluster</name>
        <dbReference type="ChEBI" id="CHEBI:190135"/>
    </ligand>
</feature>
<dbReference type="Gene3D" id="1.10.10.1590">
    <property type="entry name" value="NADH-quinone oxidoreductase subunit E"/>
    <property type="match status" value="1"/>
</dbReference>
<evidence type="ECO:0000256" key="4">
    <source>
        <dbReference type="ARBA" id="ARBA00023004"/>
    </source>
</evidence>
<dbReference type="PANTHER" id="PTHR10371">
    <property type="entry name" value="NADH DEHYDROGENASE UBIQUINONE FLAVOPROTEIN 2, MITOCHONDRIAL"/>
    <property type="match status" value="1"/>
</dbReference>
<comment type="cofactor">
    <cofactor evidence="6">
        <name>[2Fe-2S] cluster</name>
        <dbReference type="ChEBI" id="CHEBI:190135"/>
    </cofactor>
</comment>
<accession>A0A1H0TSV4</accession>
<evidence type="ECO:0000256" key="2">
    <source>
        <dbReference type="ARBA" id="ARBA00022714"/>
    </source>
</evidence>
<evidence type="ECO:0000256" key="5">
    <source>
        <dbReference type="ARBA" id="ARBA00023014"/>
    </source>
</evidence>
<feature type="binding site" evidence="7">
    <location>
        <position position="139"/>
    </location>
    <ligand>
        <name>[2Fe-2S] cluster</name>
        <dbReference type="ChEBI" id="CHEBI:190135"/>
    </ligand>
</feature>
<dbReference type="RefSeq" id="WP_092224651.1">
    <property type="nucleotide sequence ID" value="NZ_FNJI01000026.1"/>
</dbReference>
<protein>
    <submittedName>
        <fullName evidence="8">NADH dehydrogenase subunit E</fullName>
    </submittedName>
</protein>
<dbReference type="AlphaFoldDB" id="A0A1H0TSV4"/>
<evidence type="ECO:0000256" key="3">
    <source>
        <dbReference type="ARBA" id="ARBA00022723"/>
    </source>
</evidence>
<dbReference type="Proteomes" id="UP000199073">
    <property type="component" value="Unassembled WGS sequence"/>
</dbReference>
<comment type="similarity">
    <text evidence="1">Belongs to the complex I 24 kDa subunit family.</text>
</comment>
<evidence type="ECO:0000256" key="1">
    <source>
        <dbReference type="ARBA" id="ARBA00010643"/>
    </source>
</evidence>
<keyword evidence="5 7" id="KW-0411">Iron-sulfur</keyword>
<dbReference type="InterPro" id="IPR036249">
    <property type="entry name" value="Thioredoxin-like_sf"/>
</dbReference>
<dbReference type="CDD" id="cd03064">
    <property type="entry name" value="TRX_Fd_NuoE"/>
    <property type="match status" value="1"/>
</dbReference>
<keyword evidence="9" id="KW-1185">Reference proteome</keyword>
<keyword evidence="4 7" id="KW-0408">Iron</keyword>
<dbReference type="InterPro" id="IPR042128">
    <property type="entry name" value="NuoE_dom"/>
</dbReference>
<organism evidence="8 9">
    <name type="scientific">Desulforhopalus singaporensis</name>
    <dbReference type="NCBI Taxonomy" id="91360"/>
    <lineage>
        <taxon>Bacteria</taxon>
        <taxon>Pseudomonadati</taxon>
        <taxon>Thermodesulfobacteriota</taxon>
        <taxon>Desulfobulbia</taxon>
        <taxon>Desulfobulbales</taxon>
        <taxon>Desulfocapsaceae</taxon>
        <taxon>Desulforhopalus</taxon>
    </lineage>
</organism>
<proteinExistence type="inferred from homology"/>
<dbReference type="PIRSF" id="PIRSF000216">
    <property type="entry name" value="NADH_DH_24kDa"/>
    <property type="match status" value="1"/>
</dbReference>
<feature type="binding site" evidence="7">
    <location>
        <position position="135"/>
    </location>
    <ligand>
        <name>[2Fe-2S] cluster</name>
        <dbReference type="ChEBI" id="CHEBI:190135"/>
    </ligand>
</feature>
<name>A0A1H0TSV4_9BACT</name>
<dbReference type="STRING" id="91360.SAMN05660330_03219"/>
<reference evidence="8 9" key="1">
    <citation type="submission" date="2016-10" db="EMBL/GenBank/DDBJ databases">
        <authorList>
            <person name="de Groot N.N."/>
        </authorList>
    </citation>
    <scope>NUCLEOTIDE SEQUENCE [LARGE SCALE GENOMIC DNA]</scope>
    <source>
        <strain evidence="8 9">DSM 12130</strain>
    </source>
</reference>
<dbReference type="OrthoDB" id="9807941at2"/>
<gene>
    <name evidence="8" type="ORF">SAMN05660330_03219</name>
</gene>
<dbReference type="Gene3D" id="3.40.30.10">
    <property type="entry name" value="Glutaredoxin"/>
    <property type="match status" value="1"/>
</dbReference>
<sequence>MSDRSQLISTGEPFQFDKERDAEFERLVKRYPTRESMILPALWLTQEQEGWISQEAIAYIADRIGTFASKVYEAATFYTMYNLHPMGKHHICVCRTLSCWLRGKQEIIDYMRDELGLTPGKKTEDGKFSLEEVECLGHCGTAPVVQVDGEFHENMDVEKFKSLLATLK</sequence>
<dbReference type="InterPro" id="IPR002023">
    <property type="entry name" value="NuoE-like"/>
</dbReference>
<dbReference type="InterPro" id="IPR041921">
    <property type="entry name" value="NuoE_N"/>
</dbReference>
<keyword evidence="2 7" id="KW-0001">2Fe-2S</keyword>
<dbReference type="NCBIfam" id="TIGR01958">
    <property type="entry name" value="nuoE_fam"/>
    <property type="match status" value="1"/>
</dbReference>
<evidence type="ECO:0000256" key="6">
    <source>
        <dbReference type="ARBA" id="ARBA00034078"/>
    </source>
</evidence>
<dbReference type="PROSITE" id="PS01099">
    <property type="entry name" value="COMPLEX1_24K"/>
    <property type="match status" value="1"/>
</dbReference>
<dbReference type="GO" id="GO:0046872">
    <property type="term" value="F:metal ion binding"/>
    <property type="evidence" value="ECO:0007669"/>
    <property type="project" value="UniProtKB-KW"/>
</dbReference>
<feature type="binding site" evidence="7">
    <location>
        <position position="99"/>
    </location>
    <ligand>
        <name>[2Fe-2S] cluster</name>
        <dbReference type="ChEBI" id="CHEBI:190135"/>
    </ligand>
</feature>
<evidence type="ECO:0000313" key="8">
    <source>
        <dbReference type="EMBL" id="SDP56951.1"/>
    </source>
</evidence>
<dbReference type="PANTHER" id="PTHR10371:SF3">
    <property type="entry name" value="NADH DEHYDROGENASE [UBIQUINONE] FLAVOPROTEIN 2, MITOCHONDRIAL"/>
    <property type="match status" value="1"/>
</dbReference>
<dbReference type="Pfam" id="PF01257">
    <property type="entry name" value="2Fe-2S_thioredx"/>
    <property type="match status" value="1"/>
</dbReference>
<comment type="cofactor">
    <cofactor evidence="7">
        <name>[2Fe-2S] cluster</name>
        <dbReference type="ChEBI" id="CHEBI:190135"/>
    </cofactor>
    <text evidence="7">Binds 1 [2Fe-2S] cluster.</text>
</comment>
<dbReference type="SUPFAM" id="SSF52833">
    <property type="entry name" value="Thioredoxin-like"/>
    <property type="match status" value="1"/>
</dbReference>
<dbReference type="GO" id="GO:0003954">
    <property type="term" value="F:NADH dehydrogenase activity"/>
    <property type="evidence" value="ECO:0007669"/>
    <property type="project" value="TreeGrafter"/>
</dbReference>
<dbReference type="GO" id="GO:0051537">
    <property type="term" value="F:2 iron, 2 sulfur cluster binding"/>
    <property type="evidence" value="ECO:0007669"/>
    <property type="project" value="UniProtKB-KW"/>
</dbReference>
<dbReference type="EMBL" id="FNJI01000026">
    <property type="protein sequence ID" value="SDP56951.1"/>
    <property type="molecule type" value="Genomic_DNA"/>
</dbReference>
<dbReference type="FunFam" id="1.10.10.1590:FF:000001">
    <property type="entry name" value="NADH-quinone oxidoreductase subunit E"/>
    <property type="match status" value="1"/>
</dbReference>